<organism evidence="2 3">
    <name type="scientific">Nonomuraea longicatena</name>
    <dbReference type="NCBI Taxonomy" id="83682"/>
    <lineage>
        <taxon>Bacteria</taxon>
        <taxon>Bacillati</taxon>
        <taxon>Actinomycetota</taxon>
        <taxon>Actinomycetes</taxon>
        <taxon>Streptosporangiales</taxon>
        <taxon>Streptosporangiaceae</taxon>
        <taxon>Nonomuraea</taxon>
    </lineage>
</organism>
<proteinExistence type="predicted"/>
<keyword evidence="3" id="KW-1185">Reference proteome</keyword>
<evidence type="ECO:0000313" key="3">
    <source>
        <dbReference type="Proteomes" id="UP001501578"/>
    </source>
</evidence>
<reference evidence="3" key="1">
    <citation type="journal article" date="2019" name="Int. J. Syst. Evol. Microbiol.">
        <title>The Global Catalogue of Microorganisms (GCM) 10K type strain sequencing project: providing services to taxonomists for standard genome sequencing and annotation.</title>
        <authorList>
            <consortium name="The Broad Institute Genomics Platform"/>
            <consortium name="The Broad Institute Genome Sequencing Center for Infectious Disease"/>
            <person name="Wu L."/>
            <person name="Ma J."/>
        </authorList>
    </citation>
    <scope>NUCLEOTIDE SEQUENCE [LARGE SCALE GENOMIC DNA]</scope>
    <source>
        <strain evidence="3">JCM 11136</strain>
    </source>
</reference>
<sequence length="136" mass="15563">MRMRHELPGDVGRRPERELRDHLDIGIRRKRPHHLGRQSRACRQPLPDLHQRIGRKPVGPLRSAGTLFEKGERDMRPSHQVDVVDSEPPLTGEPYGGGLEAHQRGHLRVGEVRTIGEGLGEFRIRARDEPIDQFGR</sequence>
<gene>
    <name evidence="2" type="ORF">GCM10009560_35470</name>
</gene>
<feature type="compositionally biased region" description="Basic residues" evidence="1">
    <location>
        <begin position="28"/>
        <end position="37"/>
    </location>
</feature>
<protein>
    <submittedName>
        <fullName evidence="2">Uncharacterized protein</fullName>
    </submittedName>
</protein>
<accession>A0ABP4A313</accession>
<evidence type="ECO:0000256" key="1">
    <source>
        <dbReference type="SAM" id="MobiDB-lite"/>
    </source>
</evidence>
<feature type="compositionally biased region" description="Basic and acidic residues" evidence="1">
    <location>
        <begin position="1"/>
        <end position="27"/>
    </location>
</feature>
<evidence type="ECO:0000313" key="2">
    <source>
        <dbReference type="EMBL" id="GAA0930791.1"/>
    </source>
</evidence>
<dbReference type="EMBL" id="BAAAHQ010000016">
    <property type="protein sequence ID" value="GAA0930791.1"/>
    <property type="molecule type" value="Genomic_DNA"/>
</dbReference>
<dbReference type="Proteomes" id="UP001501578">
    <property type="component" value="Unassembled WGS sequence"/>
</dbReference>
<comment type="caution">
    <text evidence="2">The sequence shown here is derived from an EMBL/GenBank/DDBJ whole genome shotgun (WGS) entry which is preliminary data.</text>
</comment>
<name>A0ABP4A313_9ACTN</name>
<feature type="region of interest" description="Disordered" evidence="1">
    <location>
        <begin position="1"/>
        <end position="102"/>
    </location>
</feature>
<feature type="compositionally biased region" description="Basic and acidic residues" evidence="1">
    <location>
        <begin position="69"/>
        <end position="79"/>
    </location>
</feature>